<dbReference type="SUPFAM" id="SSF69304">
    <property type="entry name" value="Tricorn protease N-terminal domain"/>
    <property type="match status" value="1"/>
</dbReference>
<protein>
    <submittedName>
        <fullName evidence="1">Uncharacterized protein</fullName>
    </submittedName>
</protein>
<dbReference type="InterPro" id="IPR011042">
    <property type="entry name" value="6-blade_b-propeller_TolB-like"/>
</dbReference>
<sequence length="349" mass="38597">MNKKTRKWLFLGIAFCLTIGLWVTGSLYASTTAMNSGKTGLEVGVDVAPDDSRILFSYSVNGVASLYTANPDGTGVKKLASLPGHSLLQPVYSSDGKKILALVRPTAVENKTTEQALYIMNADGSELQHLSDPHDLITDAAFAPDNQTIYFLKAGVFKNYSPIASKRPHDYDIFSIDIQGKNKRQITNDKEYQMSDLSVSSDGQKLFFTKFTNTADKPDFTQDKLSIFATDLQGKTLSSYLPVNEALGTPEMYNVHFSPDDKQVAFTAVSLASSKKTFEYELFTMDIATQQAKQITTLHKYAGSPVYFHKQNKLIFQEDIGWPAESSYQLKTVKTDGSSLQTLDIVLPK</sequence>
<evidence type="ECO:0000313" key="1">
    <source>
        <dbReference type="EMBL" id="QDX95068.1"/>
    </source>
</evidence>
<accession>A0A518VDJ9</accession>
<dbReference type="PANTHER" id="PTHR36842:SF1">
    <property type="entry name" value="PROTEIN TOLB"/>
    <property type="match status" value="1"/>
</dbReference>
<dbReference type="Gene3D" id="2.120.10.30">
    <property type="entry name" value="TolB, C-terminal domain"/>
    <property type="match status" value="2"/>
</dbReference>
<keyword evidence="2" id="KW-1185">Reference proteome</keyword>
<organism evidence="1 2">
    <name type="scientific">Brevibacillus laterosporus</name>
    <name type="common">Bacillus laterosporus</name>
    <dbReference type="NCBI Taxonomy" id="1465"/>
    <lineage>
        <taxon>Bacteria</taxon>
        <taxon>Bacillati</taxon>
        <taxon>Bacillota</taxon>
        <taxon>Bacilli</taxon>
        <taxon>Bacillales</taxon>
        <taxon>Paenibacillaceae</taxon>
        <taxon>Brevibacillus</taxon>
    </lineage>
</organism>
<reference evidence="1 2" key="1">
    <citation type="submission" date="2018-11" db="EMBL/GenBank/DDBJ databases">
        <title>Phylogenetic determinants of toxin gene distribution in genomes of Brevibacillus laterosporus.</title>
        <authorList>
            <person name="Glare T.R."/>
            <person name="Durrant A."/>
            <person name="Berry C."/>
            <person name="Palma L."/>
            <person name="Ormskirk M."/>
            <person name="Cox M.O."/>
        </authorList>
    </citation>
    <scope>NUCLEOTIDE SEQUENCE [LARGE SCALE GENOMIC DNA]</scope>
    <source>
        <strain evidence="1 2">1821L</strain>
    </source>
</reference>
<dbReference type="EMBL" id="CP033464">
    <property type="protein sequence ID" value="QDX95068.1"/>
    <property type="molecule type" value="Genomic_DNA"/>
</dbReference>
<evidence type="ECO:0000313" key="2">
    <source>
        <dbReference type="Proteomes" id="UP000319432"/>
    </source>
</evidence>
<dbReference type="AlphaFoldDB" id="A0A518VDJ9"/>
<dbReference type="PANTHER" id="PTHR36842">
    <property type="entry name" value="PROTEIN TOLB HOMOLOG"/>
    <property type="match status" value="1"/>
</dbReference>
<dbReference type="Proteomes" id="UP000319432">
    <property type="component" value="Chromosome"/>
</dbReference>
<name>A0A518VDJ9_BRELA</name>
<dbReference type="OrthoDB" id="2768010at2"/>
<gene>
    <name evidence="1" type="ORF">EEL30_23910</name>
</gene>
<proteinExistence type="predicted"/>